<proteinExistence type="predicted"/>
<dbReference type="EMBL" id="JARYMX010000004">
    <property type="protein sequence ID" value="KAJ9552432.1"/>
    <property type="molecule type" value="Genomic_DNA"/>
</dbReference>
<sequence length="601" mass="68013">MNQEIVAKLNRFDGCTTFVGPRKIKFMLIVLKLYHIMELNLPANLENQIHAARIVELDKFKRTTKCHVCGETRHYVRECKERKFGPPVANVVVGIEKLVANLLRGKRLLNLRNVLHVCTILKCLVSYKKLGQNGFGIRGSNGTVVFFIRNTVVGKAYCDRGIYRMSLKDNAHDSDEDSNSNVGDALNESIGSNVLVVFGEAFDFGSNVSSYVSDESGFSGDGSFVFLLMNFSFSIMVAKLLANRVRSVIDSVIGNEQMAFVHDRCILDGPLIVSEIIAWANRSKRKLMVFKLDFVKAFDLISWKFIDEAMDQMNFGAKWRKWILGCLRSTLVSVNSGPTNSHLQFADNVIVLGDWSSFNTTNLVRILWCFFLSSGLNINMDKSSLGAWASTSSLYSKCLNKVINNLESIRSKFFWGLEDGAKKISWVAWNLVLNEMPKGGLGVGSLKSLNLALLSKWRWSFKMKEGTLWKEVIQSIHGPNGGLEGACPTGKIPGVWRNIIKIYKEYVKVNIPLRDFFEDRFRHDGSQEVRWAMEPAGAFSVSSLHKAYDERYLDNEEIGQIFWTKWLPLKVCINAWRIAHNRIRRGIIILSLLCPLCGEDR</sequence>
<gene>
    <name evidence="1" type="ORF">OSB04_016477</name>
</gene>
<organism evidence="1 2">
    <name type="scientific">Centaurea solstitialis</name>
    <name type="common">yellow star-thistle</name>
    <dbReference type="NCBI Taxonomy" id="347529"/>
    <lineage>
        <taxon>Eukaryota</taxon>
        <taxon>Viridiplantae</taxon>
        <taxon>Streptophyta</taxon>
        <taxon>Embryophyta</taxon>
        <taxon>Tracheophyta</taxon>
        <taxon>Spermatophyta</taxon>
        <taxon>Magnoliopsida</taxon>
        <taxon>eudicotyledons</taxon>
        <taxon>Gunneridae</taxon>
        <taxon>Pentapetalae</taxon>
        <taxon>asterids</taxon>
        <taxon>campanulids</taxon>
        <taxon>Asterales</taxon>
        <taxon>Asteraceae</taxon>
        <taxon>Carduoideae</taxon>
        <taxon>Cardueae</taxon>
        <taxon>Centaureinae</taxon>
        <taxon>Centaurea</taxon>
    </lineage>
</organism>
<protein>
    <submittedName>
        <fullName evidence="1">Uncharacterized protein</fullName>
    </submittedName>
</protein>
<evidence type="ECO:0000313" key="1">
    <source>
        <dbReference type="EMBL" id="KAJ9552432.1"/>
    </source>
</evidence>
<keyword evidence="2" id="KW-1185">Reference proteome</keyword>
<name>A0AA38TJ62_9ASTR</name>
<accession>A0AA38TJ62</accession>
<dbReference type="PANTHER" id="PTHR33116">
    <property type="entry name" value="REVERSE TRANSCRIPTASE ZINC-BINDING DOMAIN-CONTAINING PROTEIN-RELATED-RELATED"/>
    <property type="match status" value="1"/>
</dbReference>
<evidence type="ECO:0000313" key="2">
    <source>
        <dbReference type="Proteomes" id="UP001172457"/>
    </source>
</evidence>
<dbReference type="PANTHER" id="PTHR33116:SF77">
    <property type="entry name" value="RNA-DIRECTED DNA POLYMERASE"/>
    <property type="match status" value="1"/>
</dbReference>
<comment type="caution">
    <text evidence="1">The sequence shown here is derived from an EMBL/GenBank/DDBJ whole genome shotgun (WGS) entry which is preliminary data.</text>
</comment>
<reference evidence="1" key="1">
    <citation type="submission" date="2023-03" db="EMBL/GenBank/DDBJ databases">
        <title>Chromosome-scale reference genome and RAD-based genetic map of yellow starthistle (Centaurea solstitialis) reveal putative structural variation and QTLs associated with invader traits.</title>
        <authorList>
            <person name="Reatini B."/>
            <person name="Cang F.A."/>
            <person name="Jiang Q."/>
            <person name="Mckibben M.T.W."/>
            <person name="Barker M.S."/>
            <person name="Rieseberg L.H."/>
            <person name="Dlugosch K.M."/>
        </authorList>
    </citation>
    <scope>NUCLEOTIDE SEQUENCE</scope>
    <source>
        <strain evidence="1">CAN-66</strain>
        <tissue evidence="1">Leaf</tissue>
    </source>
</reference>
<dbReference type="Proteomes" id="UP001172457">
    <property type="component" value="Chromosome 4"/>
</dbReference>
<dbReference type="AlphaFoldDB" id="A0AA38TJ62"/>